<feature type="domain" description="Dendritic cell-specific transmembrane protein-like" evidence="8">
    <location>
        <begin position="1152"/>
        <end position="1342"/>
    </location>
</feature>
<evidence type="ECO:0000259" key="9">
    <source>
        <dbReference type="Pfam" id="PF26037"/>
    </source>
</evidence>
<keyword evidence="5" id="KW-0175">Coiled coil</keyword>
<dbReference type="InterPro" id="IPR051856">
    <property type="entry name" value="CSR-E3_Ligase_Protein"/>
</dbReference>
<feature type="compositionally biased region" description="Basic and acidic residues" evidence="6">
    <location>
        <begin position="721"/>
        <end position="731"/>
    </location>
</feature>
<feature type="domain" description="E3 ubiquitin-protein ligase DCST1-like C-terminal" evidence="9">
    <location>
        <begin position="609"/>
        <end position="652"/>
    </location>
</feature>
<feature type="transmembrane region" description="Helical" evidence="7">
    <location>
        <begin position="424"/>
        <end position="445"/>
    </location>
</feature>
<feature type="region of interest" description="Disordered" evidence="6">
    <location>
        <begin position="1464"/>
        <end position="1483"/>
    </location>
</feature>
<feature type="transmembrane region" description="Helical" evidence="7">
    <location>
        <begin position="35"/>
        <end position="58"/>
    </location>
</feature>
<dbReference type="PANTHER" id="PTHR21041">
    <property type="entry name" value="DENDRITIC CELL-SPECIFIC TRANSMEMBRANE PROTEIN"/>
    <property type="match status" value="1"/>
</dbReference>
<dbReference type="InterPro" id="IPR058842">
    <property type="entry name" value="DCST1_C"/>
</dbReference>
<dbReference type="PANTHER" id="PTHR21041:SF6">
    <property type="entry name" value="DC-STAMP DOMAIN-CONTAINING PROTEIN 2"/>
    <property type="match status" value="1"/>
</dbReference>
<dbReference type="InterPro" id="IPR012858">
    <property type="entry name" value="DC_STAMP-like"/>
</dbReference>
<dbReference type="GO" id="GO:0016020">
    <property type="term" value="C:membrane"/>
    <property type="evidence" value="ECO:0007669"/>
    <property type="project" value="UniProtKB-SubCell"/>
</dbReference>
<keyword evidence="3 7" id="KW-1133">Transmembrane helix</keyword>
<evidence type="ECO:0000256" key="2">
    <source>
        <dbReference type="ARBA" id="ARBA00022692"/>
    </source>
</evidence>
<evidence type="ECO:0000256" key="6">
    <source>
        <dbReference type="SAM" id="MobiDB-lite"/>
    </source>
</evidence>
<evidence type="ECO:0000256" key="4">
    <source>
        <dbReference type="ARBA" id="ARBA00023136"/>
    </source>
</evidence>
<keyword evidence="2 7" id="KW-0812">Transmembrane</keyword>
<feature type="transmembrane region" description="Helical" evidence="7">
    <location>
        <begin position="106"/>
        <end position="125"/>
    </location>
</feature>
<evidence type="ECO:0000256" key="1">
    <source>
        <dbReference type="ARBA" id="ARBA00004141"/>
    </source>
</evidence>
<evidence type="ECO:0000256" key="3">
    <source>
        <dbReference type="ARBA" id="ARBA00022989"/>
    </source>
</evidence>
<evidence type="ECO:0000259" key="8">
    <source>
        <dbReference type="Pfam" id="PF07782"/>
    </source>
</evidence>
<feature type="transmembrane region" description="Helical" evidence="7">
    <location>
        <begin position="238"/>
        <end position="263"/>
    </location>
</feature>
<protein>
    <submittedName>
        <fullName evidence="10">Uncharacterized LOC100218926</fullName>
    </submittedName>
</protein>
<dbReference type="GeneTree" id="ENSGT00940000153269"/>
<feature type="transmembrane region" description="Helical" evidence="7">
    <location>
        <begin position="1298"/>
        <end position="1317"/>
    </location>
</feature>
<feature type="domain" description="Dendritic cell-specific transmembrane protein-like" evidence="8">
    <location>
        <begin position="366"/>
        <end position="556"/>
    </location>
</feature>
<feature type="transmembrane region" description="Helical" evidence="7">
    <location>
        <begin position="1213"/>
        <end position="1234"/>
    </location>
</feature>
<dbReference type="Pfam" id="PF07782">
    <property type="entry name" value="DC_STAMP"/>
    <property type="match status" value="2"/>
</dbReference>
<dbReference type="STRING" id="59729.ENSTGUP00000017029"/>
<dbReference type="HOGENOM" id="CLU_015030_2_0_1"/>
<dbReference type="Pfam" id="PF26039">
    <property type="entry name" value="Dcst2"/>
    <property type="match status" value="1"/>
</dbReference>
<evidence type="ECO:0000313" key="10">
    <source>
        <dbReference type="Ensembl" id="ENSTGUP00000017029.2"/>
    </source>
</evidence>
<reference evidence="10" key="3">
    <citation type="submission" date="2025-09" db="UniProtKB">
        <authorList>
            <consortium name="Ensembl"/>
        </authorList>
    </citation>
    <scope>IDENTIFICATION</scope>
</reference>
<evidence type="ECO:0000256" key="5">
    <source>
        <dbReference type="SAM" id="Coils"/>
    </source>
</evidence>
<dbReference type="Proteomes" id="UP000007754">
    <property type="component" value="Chromosome 25"/>
</dbReference>
<feature type="coiled-coil region" evidence="5">
    <location>
        <begin position="934"/>
        <end position="961"/>
    </location>
</feature>
<feature type="compositionally biased region" description="Acidic residues" evidence="6">
    <location>
        <begin position="732"/>
        <end position="745"/>
    </location>
</feature>
<keyword evidence="4 7" id="KW-0472">Membrane</keyword>
<name>H1A2B7_TAEGU</name>
<organism evidence="10 11">
    <name type="scientific">Taeniopygia guttata</name>
    <name type="common">Zebra finch</name>
    <name type="synonym">Poephila guttata</name>
    <dbReference type="NCBI Taxonomy" id="59729"/>
    <lineage>
        <taxon>Eukaryota</taxon>
        <taxon>Metazoa</taxon>
        <taxon>Chordata</taxon>
        <taxon>Craniata</taxon>
        <taxon>Vertebrata</taxon>
        <taxon>Euteleostomi</taxon>
        <taxon>Archelosauria</taxon>
        <taxon>Archosauria</taxon>
        <taxon>Dinosauria</taxon>
        <taxon>Saurischia</taxon>
        <taxon>Theropoda</taxon>
        <taxon>Coelurosauria</taxon>
        <taxon>Aves</taxon>
        <taxon>Neognathae</taxon>
        <taxon>Neoaves</taxon>
        <taxon>Telluraves</taxon>
        <taxon>Australaves</taxon>
        <taxon>Passeriformes</taxon>
        <taxon>Passeroidea</taxon>
        <taxon>Estrildidae</taxon>
        <taxon>Estrildinae</taxon>
        <taxon>Taeniopygia</taxon>
    </lineage>
</organism>
<sequence>MRLVSALGKALRGLRKNRRRGGRRRPEDGGGAQEFARSLGGLTLGLLLAGVYGALVLLVQGHNVWYCLGITVFLGAGMGLGMAFSTKARMVVLLALPHVFTREGKILIMMLALCLTVQGPGTNLLHNVSQVAKALSCGAELARNQTAERLQRAKEPLLNVQKKIKDIGQNAKVLGDRVRKFVRSIMDSTRHVARALRNVWLWLSRAGNICNRELGDPKSRCFRYIDKTKDRCERAFPLLFHFCYIVLSFKALCGMMSTFAFAFCTIPKYIQTFIRINVAAPLTTALNRVRAEFEFNISVVHHFSVNLNASKSLGEVSADMMEAVQQHMEPYHHALELFSYISFLAILFLCYRAIRYRRRYLRDDTFDNVYITRRFVELDLRCAEQGKPTVLPLSSLERGRYIPPGALWLSKKERRQYGLQLFSFLRHTLLGLSIILADYSIFWLLDLFRHQLSAEIVAKAPSTMTISVNGTGYTSEIYKDLVSAFNALQEGEVSVLSQVCLIEPVEPDHSTYITIGILYGIWLFISIFGSYMARLRRAVCAAYFPSREQERLAFLHNIIRARREWVMFALRQAGTRHLADTGKSRFFLILISRFPLLARLARRLGIQRKHCLICGTAEQPDFTACITPNCKGLYCSECYRVLNKTCSVCMAPLSSPDPGDEEMDSSDEETPGLWLGAARALRGQERGRRLLQRIKDMIKGRRLPFGTAARLQEQLQEEEKESERLLSRRDFDDEEHAEGRDEDLQEVLVVQTPSHAPSPLEHPTNINSFGETPHARKPPNTTLKRVVVSVLPAPWSRFLWSQPDEFRCRKALLGAGFGMFLGLGLCHLLIMPLDLSETQKVKLTWGLTVVTALGWATSPHFRCANLLMVPKFLGKEGRLYVISFVFAAIYNGPGANLWYNLMETKRSMECVVELQVNHTGHLWQASTAPLRQVMEELVKSAETLNSEMQNVSQAFVQLNEQVASQEGYDLRQHPDTGTQPARSTQEIYEKKTKLRCETVIQRGLQRCTKQFQLMYEKCMKRVTMPLVKHFICLPMQFGFICHSVKLMKGWCKKNIPVDGNFGDMYDRVNSSVNSLGQEFSASIAYQEEHHKMLVGTEVAEQLRKEVTSQLQQEGARLGLAVSFFRLLLSFTFLFVFFSAFHYTYQYCHNIGFDNCYITTYFRQIDARRREQNKQTLLPLLREETSSFIFPCKLAVQRPELQHMVMELLRCIPILLFLLFVCGLDHFLFSVLSIIQHHSFIEYSYQTSHHLSVNVMGTSLMAELLRTTIGALNASFDTEVETSNLACLPQPTGMTRQQYLSTCLPLAVLALLCLAQVYPFRLRRVIAAFYFPKREKTRVLFLYNKLLRQRKNFLHLQRGRVARRARQPPELVSGDRDTGCWVVLPLSLDPAAPHGPILAAGDVAAAVVPPALALAAPLLAPEMHLVWDPRDPPAPALPQSRLLCLLLRVLLGGDGGHLPRLRACRPRPRPGEQRGRGGAGIRGMKALGNKCLKPPV</sequence>
<feature type="transmembrane region" description="Helical" evidence="7">
    <location>
        <begin position="512"/>
        <end position="533"/>
    </location>
</feature>
<dbReference type="Pfam" id="PF26037">
    <property type="entry name" value="zf-RING_DCST1_C"/>
    <property type="match status" value="1"/>
</dbReference>
<dbReference type="Ensembl" id="ENSTGUT00000017393.2">
    <property type="protein sequence ID" value="ENSTGUP00000017029.2"/>
    <property type="gene ID" value="ENSTGUG00000016734.2"/>
</dbReference>
<feature type="transmembrane region" description="Helical" evidence="7">
    <location>
        <begin position="65"/>
        <end position="86"/>
    </location>
</feature>
<accession>H1A2B7</accession>
<reference evidence="10 11" key="1">
    <citation type="journal article" date="2010" name="Nature">
        <title>The genome of a songbird.</title>
        <authorList>
            <person name="Warren W.C."/>
            <person name="Clayton D.F."/>
            <person name="Ellegren H."/>
            <person name="Arnold A.P."/>
            <person name="Hillier L.W."/>
            <person name="Kunstner A."/>
            <person name="Searle S."/>
            <person name="White S."/>
            <person name="Vilella A.J."/>
            <person name="Fairley S."/>
            <person name="Heger A."/>
            <person name="Kong L."/>
            <person name="Ponting C.P."/>
            <person name="Jarvis E.D."/>
            <person name="Mello C.V."/>
            <person name="Minx P."/>
            <person name="Lovell P."/>
            <person name="Velho T.A."/>
            <person name="Ferris M."/>
            <person name="Balakrishnan C.N."/>
            <person name="Sinha S."/>
            <person name="Blatti C."/>
            <person name="London S.E."/>
            <person name="Li Y."/>
            <person name="Lin Y.C."/>
            <person name="George J."/>
            <person name="Sweedler J."/>
            <person name="Southey B."/>
            <person name="Gunaratne P."/>
            <person name="Watson M."/>
            <person name="Nam K."/>
            <person name="Backstrom N."/>
            <person name="Smeds L."/>
            <person name="Nabholz B."/>
            <person name="Itoh Y."/>
            <person name="Whitney O."/>
            <person name="Pfenning A.R."/>
            <person name="Howard J."/>
            <person name="Volker M."/>
            <person name="Skinner B.M."/>
            <person name="Griffin D.K."/>
            <person name="Ye L."/>
            <person name="McLaren W.M."/>
            <person name="Flicek P."/>
            <person name="Quesada V."/>
            <person name="Velasco G."/>
            <person name="Lopez-Otin C."/>
            <person name="Puente X.S."/>
            <person name="Olender T."/>
            <person name="Lancet D."/>
            <person name="Smit A.F."/>
            <person name="Hubley R."/>
            <person name="Konkel M.K."/>
            <person name="Walker J.A."/>
            <person name="Batzer M.A."/>
            <person name="Gu W."/>
            <person name="Pollock D.D."/>
            <person name="Chen L."/>
            <person name="Cheng Z."/>
            <person name="Eichler E.E."/>
            <person name="Stapley J."/>
            <person name="Slate J."/>
            <person name="Ekblom R."/>
            <person name="Birkhead T."/>
            <person name="Burke T."/>
            <person name="Burt D."/>
            <person name="Scharff C."/>
            <person name="Adam I."/>
            <person name="Richard H."/>
            <person name="Sultan M."/>
            <person name="Soldatov A."/>
            <person name="Lehrach H."/>
            <person name="Edwards S.V."/>
            <person name="Yang S.P."/>
            <person name="Li X."/>
            <person name="Graves T."/>
            <person name="Fulton L."/>
            <person name="Nelson J."/>
            <person name="Chinwalla A."/>
            <person name="Hou S."/>
            <person name="Mardis E.R."/>
            <person name="Wilson R.K."/>
        </authorList>
    </citation>
    <scope>NUCLEOTIDE SEQUENCE [LARGE SCALE GENOMIC DNA]</scope>
</reference>
<keyword evidence="11" id="KW-1185">Reference proteome</keyword>
<reference evidence="10" key="2">
    <citation type="submission" date="2025-08" db="UniProtKB">
        <authorList>
            <consortium name="Ensembl"/>
        </authorList>
    </citation>
    <scope>IDENTIFICATION</scope>
</reference>
<feature type="transmembrane region" description="Helical" evidence="7">
    <location>
        <begin position="1117"/>
        <end position="1140"/>
    </location>
</feature>
<proteinExistence type="predicted"/>
<comment type="subcellular location">
    <subcellularLocation>
        <location evidence="1">Membrane</location>
        <topology evidence="1">Multi-pass membrane protein</topology>
    </subcellularLocation>
</comment>
<feature type="region of interest" description="Disordered" evidence="6">
    <location>
        <begin position="712"/>
        <end position="778"/>
    </location>
</feature>
<feature type="transmembrane region" description="Helical" evidence="7">
    <location>
        <begin position="811"/>
        <end position="831"/>
    </location>
</feature>
<evidence type="ECO:0000313" key="11">
    <source>
        <dbReference type="Proteomes" id="UP000007754"/>
    </source>
</evidence>
<gene>
    <name evidence="10" type="primary">LOC100218926</name>
</gene>
<evidence type="ECO:0000256" key="7">
    <source>
        <dbReference type="SAM" id="Phobius"/>
    </source>
</evidence>
<feature type="transmembrane region" description="Helical" evidence="7">
    <location>
        <begin position="879"/>
        <end position="899"/>
    </location>
</feature>
<dbReference type="InParanoid" id="H1A2B7"/>
<feature type="transmembrane region" description="Helical" evidence="7">
    <location>
        <begin position="337"/>
        <end position="354"/>
    </location>
</feature>